<gene>
    <name evidence="2" type="ORF">HOLleu_18880</name>
</gene>
<comment type="caution">
    <text evidence="2">The sequence shown here is derived from an EMBL/GenBank/DDBJ whole genome shotgun (WGS) entry which is preliminary data.</text>
</comment>
<sequence length="217" mass="23851">MGHRFCKCCQNFGETTIRTCIPSKLNFTPSPDTCASLSSRSNTVDASIASIASKVIDKHAFKTTLIPQPPNQAERADFIRWDDFKVKALLAIVKEMKSLSDVDVKNGEHVWQEIADELSASLRLNITVNQCCNKHKELPSTATSAASITSHLTDSQATGATITPPLPGNQSELADFIGWDDFKVKAMLAIVKEKKHLLDVKNKKPVWQKIADELSAS</sequence>
<protein>
    <recommendedName>
        <fullName evidence="1">Myb/SANT-like DNA-binding domain-containing protein</fullName>
    </recommendedName>
</protein>
<reference evidence="2" key="1">
    <citation type="submission" date="2021-10" db="EMBL/GenBank/DDBJ databases">
        <title>Tropical sea cucumber genome reveals ecological adaptation and Cuvierian tubules defense mechanism.</title>
        <authorList>
            <person name="Chen T."/>
        </authorList>
    </citation>
    <scope>NUCLEOTIDE SEQUENCE</scope>
    <source>
        <strain evidence="2">Nanhai2018</strain>
        <tissue evidence="2">Muscle</tissue>
    </source>
</reference>
<dbReference type="InterPro" id="IPR044822">
    <property type="entry name" value="Myb_DNA-bind_4"/>
</dbReference>
<dbReference type="AlphaFoldDB" id="A0A9Q1H9G6"/>
<dbReference type="EMBL" id="JAIZAY010000008">
    <property type="protein sequence ID" value="KAJ8037934.1"/>
    <property type="molecule type" value="Genomic_DNA"/>
</dbReference>
<evidence type="ECO:0000313" key="2">
    <source>
        <dbReference type="EMBL" id="KAJ8037934.1"/>
    </source>
</evidence>
<name>A0A9Q1H9G6_HOLLE</name>
<accession>A0A9Q1H9G6</accession>
<evidence type="ECO:0000313" key="3">
    <source>
        <dbReference type="Proteomes" id="UP001152320"/>
    </source>
</evidence>
<organism evidence="2 3">
    <name type="scientific">Holothuria leucospilota</name>
    <name type="common">Black long sea cucumber</name>
    <name type="synonym">Mertensiothuria leucospilota</name>
    <dbReference type="NCBI Taxonomy" id="206669"/>
    <lineage>
        <taxon>Eukaryota</taxon>
        <taxon>Metazoa</taxon>
        <taxon>Echinodermata</taxon>
        <taxon>Eleutherozoa</taxon>
        <taxon>Echinozoa</taxon>
        <taxon>Holothuroidea</taxon>
        <taxon>Aspidochirotacea</taxon>
        <taxon>Aspidochirotida</taxon>
        <taxon>Holothuriidae</taxon>
        <taxon>Holothuria</taxon>
    </lineage>
</organism>
<dbReference type="Proteomes" id="UP001152320">
    <property type="component" value="Chromosome 8"/>
</dbReference>
<feature type="domain" description="Myb/SANT-like DNA-binding" evidence="1">
    <location>
        <begin position="80"/>
        <end position="140"/>
    </location>
</feature>
<evidence type="ECO:0000259" key="1">
    <source>
        <dbReference type="Pfam" id="PF13837"/>
    </source>
</evidence>
<dbReference type="Pfam" id="PF13837">
    <property type="entry name" value="Myb_DNA-bind_4"/>
    <property type="match status" value="1"/>
</dbReference>
<dbReference type="Gene3D" id="1.10.10.60">
    <property type="entry name" value="Homeodomain-like"/>
    <property type="match status" value="1"/>
</dbReference>
<proteinExistence type="predicted"/>
<keyword evidence="3" id="KW-1185">Reference proteome</keyword>